<gene>
    <name evidence="1" type="ORF">GALL_165640</name>
</gene>
<dbReference type="EMBL" id="MLJW01000085">
    <property type="protein sequence ID" value="OIR01276.1"/>
    <property type="molecule type" value="Genomic_DNA"/>
</dbReference>
<dbReference type="Pfam" id="PF13595">
    <property type="entry name" value="DUF4138"/>
    <property type="match status" value="1"/>
</dbReference>
<dbReference type="NCBIfam" id="TIGR03780">
    <property type="entry name" value="Bac_Flav_CT_N"/>
    <property type="match status" value="1"/>
</dbReference>
<name>A0A1J5SHV1_9ZZZZ</name>
<proteinExistence type="predicted"/>
<comment type="caution">
    <text evidence="1">The sequence shown here is derived from an EMBL/GenBank/DDBJ whole genome shotgun (WGS) entry which is preliminary data.</text>
</comment>
<accession>A0A1J5SHV1</accession>
<organism evidence="1">
    <name type="scientific">mine drainage metagenome</name>
    <dbReference type="NCBI Taxonomy" id="410659"/>
    <lineage>
        <taxon>unclassified sequences</taxon>
        <taxon>metagenomes</taxon>
        <taxon>ecological metagenomes</taxon>
    </lineage>
</organism>
<dbReference type="AlphaFoldDB" id="A0A1J5SHV1"/>
<protein>
    <recommendedName>
        <fullName evidence="2">Conjugative transposon protein TraN</fullName>
    </recommendedName>
</protein>
<evidence type="ECO:0008006" key="2">
    <source>
        <dbReference type="Google" id="ProtNLM"/>
    </source>
</evidence>
<evidence type="ECO:0000313" key="1">
    <source>
        <dbReference type="EMBL" id="OIR01276.1"/>
    </source>
</evidence>
<dbReference type="InterPro" id="IPR022298">
    <property type="entry name" value="Conjug_transposon_TraN"/>
</dbReference>
<reference evidence="1" key="1">
    <citation type="submission" date="2016-10" db="EMBL/GenBank/DDBJ databases">
        <title>Sequence of Gallionella enrichment culture.</title>
        <authorList>
            <person name="Poehlein A."/>
            <person name="Muehling M."/>
            <person name="Daniel R."/>
        </authorList>
    </citation>
    <scope>NUCLEOTIDE SEQUENCE</scope>
</reference>
<sequence length="270" mass="30843">MKKLIIIMACCISMTTFAQTKTAFIDPYHLDIAANKTTNLIFPFSVQSVDRGSADILIQKANGTENILHVKAGKNDFEETNLTVITTDGKLYSFLIDYSDAPEHLNLVFQKEDSVEVKFSEQKNNAYELQSNAKKIVGKKKMFHHLKNEHAAMKLRLQGLYVSNDVFYFQFAVNNKSNVSYDIDGIRFSIKDKQKSKRIASQETELQSIYQYNNNGTIKGENKNQFVIAVPKFTVPDNKYLFIHILEKNGGRDLQLNLKNKQIMEAKNIL</sequence>